<dbReference type="PANTHER" id="PTHR11839">
    <property type="entry name" value="UDP/ADP-SUGAR PYROPHOSPHATASE"/>
    <property type="match status" value="1"/>
</dbReference>
<reference evidence="11" key="1">
    <citation type="journal article" date="2019" name="Int. J. Syst. Evol. Microbiol.">
        <title>The Global Catalogue of Microorganisms (GCM) 10K type strain sequencing project: providing services to taxonomists for standard genome sequencing and annotation.</title>
        <authorList>
            <consortium name="The Broad Institute Genomics Platform"/>
            <consortium name="The Broad Institute Genome Sequencing Center for Infectious Disease"/>
            <person name="Wu L."/>
            <person name="Ma J."/>
        </authorList>
    </citation>
    <scope>NUCLEOTIDE SEQUENCE [LARGE SCALE GENOMIC DNA]</scope>
    <source>
        <strain evidence="11">CGMCC 1.15197</strain>
    </source>
</reference>
<comment type="similarity">
    <text evidence="3">Belongs to the Nudix hydrolase family. NudK subfamily.</text>
</comment>
<dbReference type="PANTHER" id="PTHR11839:SF18">
    <property type="entry name" value="NUDIX HYDROLASE DOMAIN-CONTAINING PROTEIN"/>
    <property type="match status" value="1"/>
</dbReference>
<dbReference type="InterPro" id="IPR015797">
    <property type="entry name" value="NUDIX_hydrolase-like_dom_sf"/>
</dbReference>
<keyword evidence="11" id="KW-1185">Reference proteome</keyword>
<dbReference type="PROSITE" id="PS51462">
    <property type="entry name" value="NUDIX"/>
    <property type="match status" value="1"/>
</dbReference>
<evidence type="ECO:0000256" key="3">
    <source>
        <dbReference type="ARBA" id="ARBA00007275"/>
    </source>
</evidence>
<name>A0ABQ1TZ60_9BACT</name>
<evidence type="ECO:0000313" key="11">
    <source>
        <dbReference type="Proteomes" id="UP000632273"/>
    </source>
</evidence>
<dbReference type="Gene3D" id="3.90.79.10">
    <property type="entry name" value="Nucleoside Triphosphate Pyrophosphohydrolase"/>
    <property type="match status" value="1"/>
</dbReference>
<evidence type="ECO:0000256" key="6">
    <source>
        <dbReference type="ARBA" id="ARBA00022801"/>
    </source>
</evidence>
<comment type="caution">
    <text evidence="10">The sequence shown here is derived from an EMBL/GenBank/DDBJ whole genome shotgun (WGS) entry which is preliminary data.</text>
</comment>
<organism evidence="10 11">
    <name type="scientific">Hymenobacter cavernae</name>
    <dbReference type="NCBI Taxonomy" id="2044852"/>
    <lineage>
        <taxon>Bacteria</taxon>
        <taxon>Pseudomonadati</taxon>
        <taxon>Bacteroidota</taxon>
        <taxon>Cytophagia</taxon>
        <taxon>Cytophagales</taxon>
        <taxon>Hymenobacteraceae</taxon>
        <taxon>Hymenobacter</taxon>
    </lineage>
</organism>
<accession>A0ABQ1TZ60</accession>
<comment type="catalytic activity">
    <reaction evidence="1">
        <text>GDP-alpha-D-mannose + H2O = alpha-D-mannose 1-phosphate + GMP + 2 H(+)</text>
        <dbReference type="Rhea" id="RHEA:27978"/>
        <dbReference type="ChEBI" id="CHEBI:15377"/>
        <dbReference type="ChEBI" id="CHEBI:15378"/>
        <dbReference type="ChEBI" id="CHEBI:57527"/>
        <dbReference type="ChEBI" id="CHEBI:58115"/>
        <dbReference type="ChEBI" id="CHEBI:58409"/>
    </reaction>
</comment>
<dbReference type="SUPFAM" id="SSF55811">
    <property type="entry name" value="Nudix"/>
    <property type="match status" value="1"/>
</dbReference>
<sequence>MLRKMPVYHDIITNNPNHYPMNITKRKILHDGHYKLSELTVDADGKELKRERFEPGRAVAALVYDTARQRYLFVRQFRVGAESELLEVAAGMLDKEGEGPEDAIRREIDEELGYAVDHLEPIASFYPSPGATSEYIRLYYAEVSKKIGEGGGAADEDEGITVVSFTWEEMIRTSFEDAKTLMAVQWIQLRDTQKD</sequence>
<comment type="cofactor">
    <cofactor evidence="2">
        <name>Mg(2+)</name>
        <dbReference type="ChEBI" id="CHEBI:18420"/>
    </cofactor>
</comment>
<evidence type="ECO:0000313" key="10">
    <source>
        <dbReference type="EMBL" id="GGF06832.1"/>
    </source>
</evidence>
<evidence type="ECO:0000256" key="1">
    <source>
        <dbReference type="ARBA" id="ARBA00000847"/>
    </source>
</evidence>
<feature type="domain" description="Nudix hydrolase" evidence="9">
    <location>
        <begin position="54"/>
        <end position="188"/>
    </location>
</feature>
<protein>
    <recommendedName>
        <fullName evidence="5">GDP-mannose pyrophosphatase</fullName>
    </recommendedName>
    <alternativeName>
        <fullName evidence="7">GDP-mannose hydrolase</fullName>
    </alternativeName>
    <alternativeName>
        <fullName evidence="8">GDPMK</fullName>
    </alternativeName>
</protein>
<gene>
    <name evidence="10" type="ORF">GCM10011383_17330</name>
</gene>
<evidence type="ECO:0000259" key="9">
    <source>
        <dbReference type="PROSITE" id="PS51462"/>
    </source>
</evidence>
<comment type="subunit">
    <text evidence="4">Homodimer.</text>
</comment>
<dbReference type="InterPro" id="IPR000086">
    <property type="entry name" value="NUDIX_hydrolase_dom"/>
</dbReference>
<proteinExistence type="inferred from homology"/>
<evidence type="ECO:0000256" key="8">
    <source>
        <dbReference type="ARBA" id="ARBA00032272"/>
    </source>
</evidence>
<evidence type="ECO:0000256" key="7">
    <source>
        <dbReference type="ARBA" id="ARBA00032162"/>
    </source>
</evidence>
<dbReference type="Proteomes" id="UP000632273">
    <property type="component" value="Unassembled WGS sequence"/>
</dbReference>
<dbReference type="NCBIfam" id="TIGR00052">
    <property type="entry name" value="nudix-type nucleoside diphosphatase, YffH/AdpP family"/>
    <property type="match status" value="1"/>
</dbReference>
<keyword evidence="6" id="KW-0378">Hydrolase</keyword>
<evidence type="ECO:0000256" key="2">
    <source>
        <dbReference type="ARBA" id="ARBA00001946"/>
    </source>
</evidence>
<dbReference type="Pfam" id="PF00293">
    <property type="entry name" value="NUDIX"/>
    <property type="match status" value="1"/>
</dbReference>
<dbReference type="InterPro" id="IPR004385">
    <property type="entry name" value="NDP_pyrophosphatase"/>
</dbReference>
<evidence type="ECO:0000256" key="4">
    <source>
        <dbReference type="ARBA" id="ARBA00011738"/>
    </source>
</evidence>
<evidence type="ECO:0000256" key="5">
    <source>
        <dbReference type="ARBA" id="ARBA00016377"/>
    </source>
</evidence>
<dbReference type="EMBL" id="BMHT01000003">
    <property type="protein sequence ID" value="GGF06832.1"/>
    <property type="molecule type" value="Genomic_DNA"/>
</dbReference>